<evidence type="ECO:0000256" key="3">
    <source>
        <dbReference type="ARBA" id="ARBA00022989"/>
    </source>
</evidence>
<name>A0A7S0AQT6_9DINO</name>
<comment type="subcellular location">
    <subcellularLocation>
        <location evidence="1">Membrane</location>
        <topology evidence="1">Multi-pass membrane protein</topology>
    </subcellularLocation>
</comment>
<dbReference type="PANTHER" id="PTHR10037:SF62">
    <property type="entry name" value="SODIUM CHANNEL PROTEIN 60E"/>
    <property type="match status" value="1"/>
</dbReference>
<dbReference type="GO" id="GO:0001518">
    <property type="term" value="C:voltage-gated sodium channel complex"/>
    <property type="evidence" value="ECO:0007669"/>
    <property type="project" value="TreeGrafter"/>
</dbReference>
<dbReference type="Pfam" id="PF00520">
    <property type="entry name" value="Ion_trans"/>
    <property type="match status" value="1"/>
</dbReference>
<evidence type="ECO:0000259" key="6">
    <source>
        <dbReference type="PROSITE" id="PS50222"/>
    </source>
</evidence>
<dbReference type="PROSITE" id="PS50222">
    <property type="entry name" value="EF_HAND_2"/>
    <property type="match status" value="1"/>
</dbReference>
<evidence type="ECO:0000256" key="2">
    <source>
        <dbReference type="ARBA" id="ARBA00022692"/>
    </source>
</evidence>
<dbReference type="AlphaFoldDB" id="A0A7S0AQT6"/>
<dbReference type="InterPro" id="IPR011992">
    <property type="entry name" value="EF-hand-dom_pair"/>
</dbReference>
<sequence length="378" mass="42424">MRLVAYRLRFFCMTGWRWNWFDAVLVTMQVFEEITMIVARVSLTDSDTEGGGNLSFLRVLRILRLVRVVRLARVLRLVRQLRTLVTSIGASLQSLAWTVMLIVFIIYVVGIYFTQLVTNERIGATAAELDSQNMQMMARYFGTLERSCLSLFQSISGGVGWEFLLHPLMEDVSWFVAPLFTLYIAFSLLAMMNVVTGVFVESALQSTAEDKEDCFAHQLFDLITEHDEDHDGQLSEPVLELIVTKPETVQRLEALDINTTKARNLFKLIDIERTGVISITSFIQACLRLRGAARSIDVTTMMFEQKRFLKEWQAHAARMEELVVRLTPADPAGSGAGSLTVASAASAGALMRRGSSRGFPLNAQGRALHSLEHFVGRS</sequence>
<dbReference type="Gene3D" id="1.10.238.10">
    <property type="entry name" value="EF-hand"/>
    <property type="match status" value="1"/>
</dbReference>
<dbReference type="PANTHER" id="PTHR10037">
    <property type="entry name" value="VOLTAGE-GATED CATION CHANNEL CALCIUM AND SODIUM"/>
    <property type="match status" value="1"/>
</dbReference>
<evidence type="ECO:0000313" key="7">
    <source>
        <dbReference type="EMBL" id="CAD8371154.1"/>
    </source>
</evidence>
<dbReference type="InterPro" id="IPR005821">
    <property type="entry name" value="Ion_trans_dom"/>
</dbReference>
<evidence type="ECO:0000256" key="5">
    <source>
        <dbReference type="SAM" id="Phobius"/>
    </source>
</evidence>
<dbReference type="InterPro" id="IPR027359">
    <property type="entry name" value="Volt_channel_dom_sf"/>
</dbReference>
<dbReference type="Gene3D" id="1.10.287.70">
    <property type="match status" value="1"/>
</dbReference>
<evidence type="ECO:0000256" key="4">
    <source>
        <dbReference type="ARBA" id="ARBA00023136"/>
    </source>
</evidence>
<dbReference type="Gene3D" id="1.20.120.350">
    <property type="entry name" value="Voltage-gated potassium channels. Chain C"/>
    <property type="match status" value="1"/>
</dbReference>
<reference evidence="7" key="1">
    <citation type="submission" date="2021-01" db="EMBL/GenBank/DDBJ databases">
        <authorList>
            <person name="Corre E."/>
            <person name="Pelletier E."/>
            <person name="Niang G."/>
            <person name="Scheremetjew M."/>
            <person name="Finn R."/>
            <person name="Kale V."/>
            <person name="Holt S."/>
            <person name="Cochrane G."/>
            <person name="Meng A."/>
            <person name="Brown T."/>
            <person name="Cohen L."/>
        </authorList>
    </citation>
    <scope>NUCLEOTIDE SEQUENCE</scope>
    <source>
        <strain evidence="7">Pbaha01</strain>
    </source>
</reference>
<dbReference type="EMBL" id="HBEG01033115">
    <property type="protein sequence ID" value="CAD8371154.1"/>
    <property type="molecule type" value="Transcribed_RNA"/>
</dbReference>
<feature type="transmembrane region" description="Helical" evidence="5">
    <location>
        <begin position="172"/>
        <end position="195"/>
    </location>
</feature>
<keyword evidence="4 5" id="KW-0472">Membrane</keyword>
<evidence type="ECO:0000256" key="1">
    <source>
        <dbReference type="ARBA" id="ARBA00004141"/>
    </source>
</evidence>
<dbReference type="SUPFAM" id="SSF81324">
    <property type="entry name" value="Voltage-gated potassium channels"/>
    <property type="match status" value="1"/>
</dbReference>
<keyword evidence="2 5" id="KW-0812">Transmembrane</keyword>
<proteinExistence type="predicted"/>
<dbReference type="InterPro" id="IPR002048">
    <property type="entry name" value="EF_hand_dom"/>
</dbReference>
<dbReference type="GO" id="GO:0005509">
    <property type="term" value="F:calcium ion binding"/>
    <property type="evidence" value="ECO:0007669"/>
    <property type="project" value="InterPro"/>
</dbReference>
<organism evidence="7">
    <name type="scientific">Pyrodinium bahamense</name>
    <dbReference type="NCBI Taxonomy" id="73915"/>
    <lineage>
        <taxon>Eukaryota</taxon>
        <taxon>Sar</taxon>
        <taxon>Alveolata</taxon>
        <taxon>Dinophyceae</taxon>
        <taxon>Gonyaulacales</taxon>
        <taxon>Pyrocystaceae</taxon>
        <taxon>Pyrodinium</taxon>
    </lineage>
</organism>
<protein>
    <recommendedName>
        <fullName evidence="6">EF-hand domain-containing protein</fullName>
    </recommendedName>
</protein>
<keyword evidence="3 5" id="KW-1133">Transmembrane helix</keyword>
<feature type="transmembrane region" description="Helical" evidence="5">
    <location>
        <begin position="95"/>
        <end position="113"/>
    </location>
</feature>
<dbReference type="GO" id="GO:0005248">
    <property type="term" value="F:voltage-gated sodium channel activity"/>
    <property type="evidence" value="ECO:0007669"/>
    <property type="project" value="TreeGrafter"/>
</dbReference>
<accession>A0A7S0AQT6</accession>
<feature type="domain" description="EF-hand" evidence="6">
    <location>
        <begin position="257"/>
        <end position="292"/>
    </location>
</feature>
<dbReference type="InterPro" id="IPR043203">
    <property type="entry name" value="VGCC_Ca_Na"/>
</dbReference>
<gene>
    <name evidence="7" type="ORF">PBAH0796_LOCUS20220</name>
</gene>
<dbReference type="SUPFAM" id="SSF47473">
    <property type="entry name" value="EF-hand"/>
    <property type="match status" value="1"/>
</dbReference>